<keyword evidence="2" id="KW-0732">Signal</keyword>
<evidence type="ECO:0000256" key="2">
    <source>
        <dbReference type="SAM" id="SignalP"/>
    </source>
</evidence>
<dbReference type="EMBL" id="FORT01000008">
    <property type="protein sequence ID" value="SFK06665.1"/>
    <property type="molecule type" value="Genomic_DNA"/>
</dbReference>
<dbReference type="RefSeq" id="WP_092269224.1">
    <property type="nucleotide sequence ID" value="NZ_BJOE01000013.1"/>
</dbReference>
<feature type="domain" description="YtkA-like" evidence="3">
    <location>
        <begin position="32"/>
        <end position="112"/>
    </location>
</feature>
<feature type="region of interest" description="Disordered" evidence="1">
    <location>
        <begin position="130"/>
        <end position="157"/>
    </location>
</feature>
<sequence length="250" mass="27782">MKRYVFSLLCVFAFCISACGQNQQETSLPSSDPIEADFSIQPTEPAKGEAITFTVKVTQKGEAVNDAKEVKFEWWKDGQEQHVTIPAALQADGVYTAQQTIDEPGSYFVYYHVTARDFHNMQKVAFTVKDPSTGSSQAHEHGNPSTPSQNDHHSSGVDFHFMPEEPAKAGQPASFMVHLMKDNQAIAEAKVKYEIWQGNDEKHLYVETKETAPGQYSATATLPSVGSYTVNVHVEKGELHDHKTFQLTVQ</sequence>
<accession>A0A1I3WGN2</accession>
<feature type="signal peptide" evidence="2">
    <location>
        <begin position="1"/>
        <end position="20"/>
    </location>
</feature>
<dbReference type="Gene3D" id="2.60.40.10">
    <property type="entry name" value="Immunoglobulins"/>
    <property type="match status" value="1"/>
</dbReference>
<dbReference type="InterPro" id="IPR032693">
    <property type="entry name" value="YtkA-like_dom"/>
</dbReference>
<dbReference type="Proteomes" id="UP000198915">
    <property type="component" value="Unassembled WGS sequence"/>
</dbReference>
<proteinExistence type="predicted"/>
<dbReference type="Pfam" id="PF13115">
    <property type="entry name" value="YtkA"/>
    <property type="match status" value="2"/>
</dbReference>
<feature type="compositionally biased region" description="Polar residues" evidence="1">
    <location>
        <begin position="130"/>
        <end position="149"/>
    </location>
</feature>
<keyword evidence="5" id="KW-1185">Reference proteome</keyword>
<protein>
    <submittedName>
        <fullName evidence="4">YtkA-like</fullName>
    </submittedName>
</protein>
<organism evidence="4 5">
    <name type="scientific">Brevibacillus centrosporus</name>
    <dbReference type="NCBI Taxonomy" id="54910"/>
    <lineage>
        <taxon>Bacteria</taxon>
        <taxon>Bacillati</taxon>
        <taxon>Bacillota</taxon>
        <taxon>Bacilli</taxon>
        <taxon>Bacillales</taxon>
        <taxon>Paenibacillaceae</taxon>
        <taxon>Brevibacillus</taxon>
    </lineage>
</organism>
<gene>
    <name evidence="4" type="ORF">SAMN05518846_108115</name>
</gene>
<name>A0A1I3WGN2_9BACL</name>
<evidence type="ECO:0000256" key="1">
    <source>
        <dbReference type="SAM" id="MobiDB-lite"/>
    </source>
</evidence>
<evidence type="ECO:0000313" key="5">
    <source>
        <dbReference type="Proteomes" id="UP000198915"/>
    </source>
</evidence>
<dbReference type="AlphaFoldDB" id="A0A1I3WGN2"/>
<dbReference type="InterPro" id="IPR013783">
    <property type="entry name" value="Ig-like_fold"/>
</dbReference>
<evidence type="ECO:0000313" key="4">
    <source>
        <dbReference type="EMBL" id="SFK06665.1"/>
    </source>
</evidence>
<evidence type="ECO:0000259" key="3">
    <source>
        <dbReference type="Pfam" id="PF13115"/>
    </source>
</evidence>
<dbReference type="STRING" id="1884381.SAMN05518846_108115"/>
<feature type="chain" id="PRO_5039346561" evidence="2">
    <location>
        <begin position="21"/>
        <end position="250"/>
    </location>
</feature>
<feature type="domain" description="YtkA-like" evidence="3">
    <location>
        <begin position="153"/>
        <end position="233"/>
    </location>
</feature>
<reference evidence="5" key="1">
    <citation type="submission" date="2016-10" db="EMBL/GenBank/DDBJ databases">
        <authorList>
            <person name="Varghese N."/>
            <person name="Submissions S."/>
        </authorList>
    </citation>
    <scope>NUCLEOTIDE SEQUENCE [LARGE SCALE GENOMIC DNA]</scope>
    <source>
        <strain evidence="5">OK042</strain>
    </source>
</reference>